<proteinExistence type="predicted"/>
<keyword evidence="3" id="KW-1185">Reference proteome</keyword>
<feature type="compositionally biased region" description="Low complexity" evidence="1">
    <location>
        <begin position="146"/>
        <end position="161"/>
    </location>
</feature>
<evidence type="ECO:0000256" key="1">
    <source>
        <dbReference type="SAM" id="MobiDB-lite"/>
    </source>
</evidence>
<feature type="region of interest" description="Disordered" evidence="1">
    <location>
        <begin position="81"/>
        <end position="105"/>
    </location>
</feature>
<dbReference type="Proteomes" id="UP001341840">
    <property type="component" value="Unassembled WGS sequence"/>
</dbReference>
<dbReference type="EMBL" id="JASCZI010090776">
    <property type="protein sequence ID" value="MED6146368.1"/>
    <property type="molecule type" value="Genomic_DNA"/>
</dbReference>
<evidence type="ECO:0000313" key="3">
    <source>
        <dbReference type="Proteomes" id="UP001341840"/>
    </source>
</evidence>
<organism evidence="2 3">
    <name type="scientific">Stylosanthes scabra</name>
    <dbReference type="NCBI Taxonomy" id="79078"/>
    <lineage>
        <taxon>Eukaryota</taxon>
        <taxon>Viridiplantae</taxon>
        <taxon>Streptophyta</taxon>
        <taxon>Embryophyta</taxon>
        <taxon>Tracheophyta</taxon>
        <taxon>Spermatophyta</taxon>
        <taxon>Magnoliopsida</taxon>
        <taxon>eudicotyledons</taxon>
        <taxon>Gunneridae</taxon>
        <taxon>Pentapetalae</taxon>
        <taxon>rosids</taxon>
        <taxon>fabids</taxon>
        <taxon>Fabales</taxon>
        <taxon>Fabaceae</taxon>
        <taxon>Papilionoideae</taxon>
        <taxon>50 kb inversion clade</taxon>
        <taxon>dalbergioids sensu lato</taxon>
        <taxon>Dalbergieae</taxon>
        <taxon>Pterocarpus clade</taxon>
        <taxon>Stylosanthes</taxon>
    </lineage>
</organism>
<name>A0ABU6TEH0_9FABA</name>
<gene>
    <name evidence="2" type="ORF">PIB30_033876</name>
</gene>
<sequence>MSGMNTHCRWCAQGLPLWPRGRLSYVNLRRKPHPDSRHCGWRERAPPEGTLGFHVGSPALYSVTKPVSEEKLVIEISDDSVQKEDTNLEQNEGLPVAEGGAGEDLPKNDVYDALWAMLDAESEAEGIPGEWDLDSVLQNWGRNKPDVGPVGPDQGPPLAEI</sequence>
<accession>A0ABU6TEH0</accession>
<protein>
    <submittedName>
        <fullName evidence="2">Uncharacterized protein</fullName>
    </submittedName>
</protein>
<feature type="region of interest" description="Disordered" evidence="1">
    <location>
        <begin position="140"/>
        <end position="161"/>
    </location>
</feature>
<evidence type="ECO:0000313" key="2">
    <source>
        <dbReference type="EMBL" id="MED6146368.1"/>
    </source>
</evidence>
<reference evidence="2 3" key="1">
    <citation type="journal article" date="2023" name="Plants (Basel)">
        <title>Bridging the Gap: Combining Genomics and Transcriptomics Approaches to Understand Stylosanthes scabra, an Orphan Legume from the Brazilian Caatinga.</title>
        <authorList>
            <person name="Ferreira-Neto J.R.C."/>
            <person name="da Silva M.D."/>
            <person name="Binneck E."/>
            <person name="de Melo N.F."/>
            <person name="da Silva R.H."/>
            <person name="de Melo A.L.T.M."/>
            <person name="Pandolfi V."/>
            <person name="Bustamante F.O."/>
            <person name="Brasileiro-Vidal A.C."/>
            <person name="Benko-Iseppon A.M."/>
        </authorList>
    </citation>
    <scope>NUCLEOTIDE SEQUENCE [LARGE SCALE GENOMIC DNA]</scope>
    <source>
        <tissue evidence="2">Leaves</tissue>
    </source>
</reference>
<comment type="caution">
    <text evidence="2">The sequence shown here is derived from an EMBL/GenBank/DDBJ whole genome shotgun (WGS) entry which is preliminary data.</text>
</comment>